<comment type="caution">
    <text evidence="3">The sequence shown here is derived from an EMBL/GenBank/DDBJ whole genome shotgun (WGS) entry which is preliminary data.</text>
</comment>
<dbReference type="InterPro" id="IPR004360">
    <property type="entry name" value="Glyas_Fos-R_dOase_dom"/>
</dbReference>
<dbReference type="InterPro" id="IPR037523">
    <property type="entry name" value="VOC_core"/>
</dbReference>
<dbReference type="Gene3D" id="3.10.180.10">
    <property type="entry name" value="2,3-Dihydroxybiphenyl 1,2-Dioxygenase, domain 1"/>
    <property type="match status" value="1"/>
</dbReference>
<keyword evidence="4" id="KW-1185">Reference proteome</keyword>
<sequence length="146" mass="15918">MTSTDSRPAFGGFHHVAVTASDVETSVAWYQRVFGMDRLPPRFPHHGPDAKGYATVLVEPETGMCLAVEHHPDNDGVPADELRCGVDHIAFAMVSRDAMDSWASWLDSLGIAHSGVVDATDPAPYSALVFRDPDNVQLELFHMDQG</sequence>
<feature type="domain" description="VOC" evidence="2">
    <location>
        <begin position="12"/>
        <end position="143"/>
    </location>
</feature>
<dbReference type="GO" id="GO:0051213">
    <property type="term" value="F:dioxygenase activity"/>
    <property type="evidence" value="ECO:0007669"/>
    <property type="project" value="UniProtKB-KW"/>
</dbReference>
<keyword evidence="1" id="KW-0479">Metal-binding</keyword>
<accession>A0A4R6VCX7</accession>
<proteinExistence type="predicted"/>
<dbReference type="AlphaFoldDB" id="A0A4R6VCX7"/>
<dbReference type="GO" id="GO:0016829">
    <property type="term" value="F:lyase activity"/>
    <property type="evidence" value="ECO:0007669"/>
    <property type="project" value="UniProtKB-KW"/>
</dbReference>
<dbReference type="InterPro" id="IPR029068">
    <property type="entry name" value="Glyas_Bleomycin-R_OHBP_Dase"/>
</dbReference>
<dbReference type="RefSeq" id="WP_133827273.1">
    <property type="nucleotide sequence ID" value="NZ_BAABHR010000014.1"/>
</dbReference>
<dbReference type="Pfam" id="PF00903">
    <property type="entry name" value="Glyoxalase"/>
    <property type="match status" value="1"/>
</dbReference>
<evidence type="ECO:0000259" key="2">
    <source>
        <dbReference type="PROSITE" id="PS51819"/>
    </source>
</evidence>
<keyword evidence="3" id="KW-0456">Lyase</keyword>
<evidence type="ECO:0000313" key="3">
    <source>
        <dbReference type="EMBL" id="TDQ58421.1"/>
    </source>
</evidence>
<dbReference type="PANTHER" id="PTHR36113:SF6">
    <property type="entry name" value="FOSFOMYCIN RESISTANCE PROTEIN FOSX"/>
    <property type="match status" value="1"/>
</dbReference>
<dbReference type="GO" id="GO:0046872">
    <property type="term" value="F:metal ion binding"/>
    <property type="evidence" value="ECO:0007669"/>
    <property type="project" value="UniProtKB-KW"/>
</dbReference>
<evidence type="ECO:0000256" key="1">
    <source>
        <dbReference type="ARBA" id="ARBA00022723"/>
    </source>
</evidence>
<dbReference type="SUPFAM" id="SSF54593">
    <property type="entry name" value="Glyoxalase/Bleomycin resistance protein/Dihydroxybiphenyl dioxygenase"/>
    <property type="match status" value="1"/>
</dbReference>
<dbReference type="OrthoDB" id="317332at2"/>
<dbReference type="PROSITE" id="PS51819">
    <property type="entry name" value="VOC"/>
    <property type="match status" value="1"/>
</dbReference>
<gene>
    <name evidence="3" type="ORF">EV188_104161</name>
</gene>
<organism evidence="3 4">
    <name type="scientific">Actinomycetospora succinea</name>
    <dbReference type="NCBI Taxonomy" id="663603"/>
    <lineage>
        <taxon>Bacteria</taxon>
        <taxon>Bacillati</taxon>
        <taxon>Actinomycetota</taxon>
        <taxon>Actinomycetes</taxon>
        <taxon>Pseudonocardiales</taxon>
        <taxon>Pseudonocardiaceae</taxon>
        <taxon>Actinomycetospora</taxon>
    </lineage>
</organism>
<protein>
    <submittedName>
        <fullName evidence="3">Catechol 2,3-dioxygenase-like lactoylglutathione lyase family enzyme</fullName>
    </submittedName>
</protein>
<keyword evidence="3" id="KW-0223">Dioxygenase</keyword>
<dbReference type="Proteomes" id="UP000295705">
    <property type="component" value="Unassembled WGS sequence"/>
</dbReference>
<dbReference type="InterPro" id="IPR051332">
    <property type="entry name" value="Fosfomycin_Res_Enzymes"/>
</dbReference>
<keyword evidence="3" id="KW-0560">Oxidoreductase</keyword>
<reference evidence="3 4" key="1">
    <citation type="submission" date="2019-03" db="EMBL/GenBank/DDBJ databases">
        <title>Genomic Encyclopedia of Type Strains, Phase IV (KMG-IV): sequencing the most valuable type-strain genomes for metagenomic binning, comparative biology and taxonomic classification.</title>
        <authorList>
            <person name="Goeker M."/>
        </authorList>
    </citation>
    <scope>NUCLEOTIDE SEQUENCE [LARGE SCALE GENOMIC DNA]</scope>
    <source>
        <strain evidence="3 4">DSM 45775</strain>
    </source>
</reference>
<dbReference type="PANTHER" id="PTHR36113">
    <property type="entry name" value="LYASE, PUTATIVE-RELATED-RELATED"/>
    <property type="match status" value="1"/>
</dbReference>
<name>A0A4R6VCX7_9PSEU</name>
<evidence type="ECO:0000313" key="4">
    <source>
        <dbReference type="Proteomes" id="UP000295705"/>
    </source>
</evidence>
<dbReference type="EMBL" id="SNYO01000004">
    <property type="protein sequence ID" value="TDQ58421.1"/>
    <property type="molecule type" value="Genomic_DNA"/>
</dbReference>